<dbReference type="OrthoDB" id="616263at2759"/>
<evidence type="ECO:0000256" key="2">
    <source>
        <dbReference type="SAM" id="MobiDB-lite"/>
    </source>
</evidence>
<dbReference type="InterPro" id="IPR036770">
    <property type="entry name" value="Ankyrin_rpt-contain_sf"/>
</dbReference>
<dbReference type="EMBL" id="CACVKT020008123">
    <property type="protein sequence ID" value="CAC5413100.1"/>
    <property type="molecule type" value="Genomic_DNA"/>
</dbReference>
<gene>
    <name evidence="3" type="ORF">MCOR_46039</name>
</gene>
<evidence type="ECO:0000313" key="4">
    <source>
        <dbReference type="Proteomes" id="UP000507470"/>
    </source>
</evidence>
<name>A0A6J8DY90_MYTCO</name>
<proteinExistence type="predicted"/>
<accession>A0A6J8DY90</accession>
<sequence>MQCPTNSSHEQASAELIHTTISKTEIKTPSEEHETSLSICVKRKQNEESSDSDTDYSHSERLLKCDEVKTALGMDSIYNRVVEFLTICIDDPQLIIENGIKLFIGMDLPDDGIFSSLLEPSNSDSFTKDIIVKFCTELKLKCVHLFKDFMPSGKYYKEVLQTCQSCPSHNISVERLMAKLDNSLINPPTYNTNSMDSVIMYKKDGQNLDDIYEEYENQTGLHAAAISGSLIILHILVQAGASINVTDPGADPAILKRGVPNPG</sequence>
<evidence type="ECO:0000256" key="1">
    <source>
        <dbReference type="PROSITE-ProRule" id="PRU00023"/>
    </source>
</evidence>
<feature type="compositionally biased region" description="Basic and acidic residues" evidence="2">
    <location>
        <begin position="24"/>
        <end position="35"/>
    </location>
</feature>
<dbReference type="PROSITE" id="PS50297">
    <property type="entry name" value="ANK_REP_REGION"/>
    <property type="match status" value="1"/>
</dbReference>
<dbReference type="SUPFAM" id="SSF48403">
    <property type="entry name" value="Ankyrin repeat"/>
    <property type="match status" value="1"/>
</dbReference>
<organism evidence="3 4">
    <name type="scientific">Mytilus coruscus</name>
    <name type="common">Sea mussel</name>
    <dbReference type="NCBI Taxonomy" id="42192"/>
    <lineage>
        <taxon>Eukaryota</taxon>
        <taxon>Metazoa</taxon>
        <taxon>Spiralia</taxon>
        <taxon>Lophotrochozoa</taxon>
        <taxon>Mollusca</taxon>
        <taxon>Bivalvia</taxon>
        <taxon>Autobranchia</taxon>
        <taxon>Pteriomorphia</taxon>
        <taxon>Mytilida</taxon>
        <taxon>Mytiloidea</taxon>
        <taxon>Mytilidae</taxon>
        <taxon>Mytilinae</taxon>
        <taxon>Mytilus</taxon>
    </lineage>
</organism>
<dbReference type="Proteomes" id="UP000507470">
    <property type="component" value="Unassembled WGS sequence"/>
</dbReference>
<keyword evidence="1" id="KW-0040">ANK repeat</keyword>
<feature type="repeat" description="ANK" evidence="1">
    <location>
        <begin position="216"/>
        <end position="248"/>
    </location>
</feature>
<protein>
    <submittedName>
        <fullName evidence="3">Uncharacterized protein</fullName>
    </submittedName>
</protein>
<dbReference type="InterPro" id="IPR002110">
    <property type="entry name" value="Ankyrin_rpt"/>
</dbReference>
<dbReference type="Gene3D" id="1.25.40.20">
    <property type="entry name" value="Ankyrin repeat-containing domain"/>
    <property type="match status" value="1"/>
</dbReference>
<dbReference type="Pfam" id="PF00023">
    <property type="entry name" value="Ank"/>
    <property type="match status" value="1"/>
</dbReference>
<reference evidence="3 4" key="1">
    <citation type="submission" date="2020-06" db="EMBL/GenBank/DDBJ databases">
        <authorList>
            <person name="Li R."/>
            <person name="Bekaert M."/>
        </authorList>
    </citation>
    <scope>NUCLEOTIDE SEQUENCE [LARGE SCALE GENOMIC DNA]</scope>
    <source>
        <strain evidence="4">wild</strain>
    </source>
</reference>
<feature type="region of interest" description="Disordered" evidence="2">
    <location>
        <begin position="22"/>
        <end position="56"/>
    </location>
</feature>
<evidence type="ECO:0000313" key="3">
    <source>
        <dbReference type="EMBL" id="CAC5413100.1"/>
    </source>
</evidence>
<dbReference type="PROSITE" id="PS50088">
    <property type="entry name" value="ANK_REPEAT"/>
    <property type="match status" value="1"/>
</dbReference>
<keyword evidence="4" id="KW-1185">Reference proteome</keyword>
<dbReference type="AlphaFoldDB" id="A0A6J8DY90"/>